<dbReference type="GO" id="GO:0000272">
    <property type="term" value="P:polysaccharide catabolic process"/>
    <property type="evidence" value="ECO:0007669"/>
    <property type="project" value="UniProtKB-KW"/>
</dbReference>
<keyword evidence="6 10" id="KW-0378">Hydrolase</keyword>
<dbReference type="Proteomes" id="UP001187682">
    <property type="component" value="Unassembled WGS sequence"/>
</dbReference>
<keyword evidence="12" id="KW-1185">Reference proteome</keyword>
<comment type="catalytic activity">
    <reaction evidence="1 10">
        <text>Endohydrolysis of beta-(1-&gt;4)-linkages between D-glucosamine residues in a partly acetylated chitosan.</text>
        <dbReference type="EC" id="3.2.1.132"/>
    </reaction>
</comment>
<evidence type="ECO:0000256" key="4">
    <source>
        <dbReference type="ARBA" id="ARBA00022525"/>
    </source>
</evidence>
<keyword evidence="9 10" id="KW-0624">Polysaccharide degradation</keyword>
<sequence length="278" mass="29291">MVPLSLLATLFLVTSALARDVPDNVRELYDNIKKQGKCKNKLATGFWSTDEGSNTFSYCGDRLDSSNIVYIQGTGGALTNMDIDCDGAQGGPADDGRCASSRDTQSITSFQSTVEGYGYGISDLDANVHPYVVFGNTGSKSGWKTFDPESVGIEPLSIIAVVCGDKLIYGIWGDTNGDDGDYPLVGESAISVATACYGSQVSGDSGHDEDDVLYIAFPGSDAVPGAKGANWSATTYEAFAKSIEGQGDKLIERISAGSMTMSADYFTLIPLLVAILVL</sequence>
<evidence type="ECO:0000256" key="8">
    <source>
        <dbReference type="ARBA" id="ARBA00023295"/>
    </source>
</evidence>
<evidence type="ECO:0000256" key="7">
    <source>
        <dbReference type="ARBA" id="ARBA00023277"/>
    </source>
</evidence>
<keyword evidence="4" id="KW-0964">Secreted</keyword>
<comment type="function">
    <text evidence="10">Chitosanase catalyzing the endo-type cleavage of chitosan, the deacylated form of chitin. Chitosanase may be crucial in the degradation of the deacetylated portion of chitin in the fungal cell wall.</text>
</comment>
<evidence type="ECO:0000256" key="5">
    <source>
        <dbReference type="ARBA" id="ARBA00022729"/>
    </source>
</evidence>
<comment type="similarity">
    <text evidence="3 10">Belongs to the glycosyl hydrolase 75 family.</text>
</comment>
<dbReference type="PANTHER" id="PTHR42061">
    <property type="entry name" value="ENDO-CHITOSANASE"/>
    <property type="match status" value="1"/>
</dbReference>
<dbReference type="Pfam" id="PF07335">
    <property type="entry name" value="Glyco_hydro_75"/>
    <property type="match status" value="1"/>
</dbReference>
<evidence type="ECO:0000256" key="2">
    <source>
        <dbReference type="ARBA" id="ARBA00004613"/>
    </source>
</evidence>
<evidence type="ECO:0000313" key="12">
    <source>
        <dbReference type="Proteomes" id="UP001187682"/>
    </source>
</evidence>
<dbReference type="InterPro" id="IPR009939">
    <property type="entry name" value="Chitosanase_fungal"/>
</dbReference>
<comment type="caution">
    <text evidence="11">The sequence shown here is derived from an EMBL/GenBank/DDBJ whole genome shotgun (WGS) entry which is preliminary data.</text>
</comment>
<dbReference type="EC" id="3.2.1.132" evidence="10"/>
<dbReference type="GO" id="GO:0005576">
    <property type="term" value="C:extracellular region"/>
    <property type="evidence" value="ECO:0007669"/>
    <property type="project" value="UniProtKB-SubCell"/>
</dbReference>
<feature type="signal peptide" evidence="10">
    <location>
        <begin position="1"/>
        <end position="18"/>
    </location>
</feature>
<evidence type="ECO:0000256" key="6">
    <source>
        <dbReference type="ARBA" id="ARBA00022801"/>
    </source>
</evidence>
<evidence type="ECO:0000256" key="1">
    <source>
        <dbReference type="ARBA" id="ARBA00000405"/>
    </source>
</evidence>
<gene>
    <name evidence="11" type="ORF">DNG_07072</name>
</gene>
<organism evidence="11 12">
    <name type="scientific">Cephalotrichum gorgonifer</name>
    <dbReference type="NCBI Taxonomy" id="2041049"/>
    <lineage>
        <taxon>Eukaryota</taxon>
        <taxon>Fungi</taxon>
        <taxon>Dikarya</taxon>
        <taxon>Ascomycota</taxon>
        <taxon>Pezizomycotina</taxon>
        <taxon>Sordariomycetes</taxon>
        <taxon>Hypocreomycetidae</taxon>
        <taxon>Microascales</taxon>
        <taxon>Microascaceae</taxon>
        <taxon>Cephalotrichum</taxon>
    </lineage>
</organism>
<keyword evidence="7" id="KW-0119">Carbohydrate metabolism</keyword>
<evidence type="ECO:0000313" key="11">
    <source>
        <dbReference type="EMBL" id="SPO04387.1"/>
    </source>
</evidence>
<evidence type="ECO:0000256" key="3">
    <source>
        <dbReference type="ARBA" id="ARBA00007799"/>
    </source>
</evidence>
<dbReference type="EMBL" id="ONZQ02000010">
    <property type="protein sequence ID" value="SPO04387.1"/>
    <property type="molecule type" value="Genomic_DNA"/>
</dbReference>
<comment type="subcellular location">
    <subcellularLocation>
        <location evidence="2 10">Secreted</location>
    </subcellularLocation>
</comment>
<dbReference type="AlphaFoldDB" id="A0AAE8N1T7"/>
<evidence type="ECO:0000256" key="10">
    <source>
        <dbReference type="RuleBase" id="RU361208"/>
    </source>
</evidence>
<keyword evidence="8 10" id="KW-0326">Glycosidase</keyword>
<keyword evidence="5 10" id="KW-0732">Signal</keyword>
<proteinExistence type="inferred from homology"/>
<evidence type="ECO:0000256" key="9">
    <source>
        <dbReference type="ARBA" id="ARBA00023326"/>
    </source>
</evidence>
<accession>A0AAE8N1T7</accession>
<name>A0AAE8N1T7_9PEZI</name>
<dbReference type="PANTHER" id="PTHR42061:SF6">
    <property type="entry name" value="ENDO-CHITOSANASE"/>
    <property type="match status" value="1"/>
</dbReference>
<protein>
    <recommendedName>
        <fullName evidence="10">Endo-chitosanase</fullName>
        <ecNumber evidence="10">3.2.1.132</ecNumber>
    </recommendedName>
</protein>
<dbReference type="GO" id="GO:0016977">
    <property type="term" value="F:chitosanase activity"/>
    <property type="evidence" value="ECO:0007669"/>
    <property type="project" value="UniProtKB-EC"/>
</dbReference>
<reference evidence="11" key="1">
    <citation type="submission" date="2018-03" db="EMBL/GenBank/DDBJ databases">
        <authorList>
            <person name="Guldener U."/>
        </authorList>
    </citation>
    <scope>NUCLEOTIDE SEQUENCE</scope>
</reference>
<feature type="chain" id="PRO_5041773458" description="Endo-chitosanase" evidence="10">
    <location>
        <begin position="19"/>
        <end position="278"/>
    </location>
</feature>